<organism evidence="2 3">
    <name type="scientific">Pseudomonas pergaminensis</name>
    <dbReference type="NCBI Taxonomy" id="2853159"/>
    <lineage>
        <taxon>Bacteria</taxon>
        <taxon>Pseudomonadati</taxon>
        <taxon>Pseudomonadota</taxon>
        <taxon>Gammaproteobacteria</taxon>
        <taxon>Pseudomonadales</taxon>
        <taxon>Pseudomonadaceae</taxon>
        <taxon>Pseudomonas</taxon>
    </lineage>
</organism>
<comment type="caution">
    <text evidence="2">The sequence shown here is derived from an EMBL/GenBank/DDBJ whole genome shotgun (WGS) entry which is preliminary data.</text>
</comment>
<evidence type="ECO:0000313" key="3">
    <source>
        <dbReference type="Proteomes" id="UP001623008"/>
    </source>
</evidence>
<keyword evidence="3" id="KW-1185">Reference proteome</keyword>
<dbReference type="EMBL" id="JBJHQF010000026">
    <property type="protein sequence ID" value="MFK9005832.1"/>
    <property type="molecule type" value="Genomic_DNA"/>
</dbReference>
<keyword evidence="1" id="KW-1133">Transmembrane helix</keyword>
<gene>
    <name evidence="2" type="ORF">ACJEBJ_17010</name>
</gene>
<dbReference type="RefSeq" id="WP_406598322.1">
    <property type="nucleotide sequence ID" value="NZ_JBJHQF010000026.1"/>
</dbReference>
<dbReference type="Proteomes" id="UP001623008">
    <property type="component" value="Unassembled WGS sequence"/>
</dbReference>
<protein>
    <submittedName>
        <fullName evidence="2">Uncharacterized protein</fullName>
    </submittedName>
</protein>
<evidence type="ECO:0000313" key="2">
    <source>
        <dbReference type="EMBL" id="MFK9005832.1"/>
    </source>
</evidence>
<accession>A0ABW8R3D2</accession>
<feature type="transmembrane region" description="Helical" evidence="1">
    <location>
        <begin position="20"/>
        <end position="36"/>
    </location>
</feature>
<proteinExistence type="predicted"/>
<evidence type="ECO:0000256" key="1">
    <source>
        <dbReference type="SAM" id="Phobius"/>
    </source>
</evidence>
<name>A0ABW8R3D2_9PSED</name>
<keyword evidence="1" id="KW-0472">Membrane</keyword>
<keyword evidence="1" id="KW-0812">Transmembrane</keyword>
<reference evidence="2 3" key="1">
    <citation type="submission" date="2024-11" db="EMBL/GenBank/DDBJ databases">
        <authorList>
            <person name="Lucas J.A."/>
        </authorList>
    </citation>
    <scope>NUCLEOTIDE SEQUENCE [LARGE SCALE GENOMIC DNA]</scope>
    <source>
        <strain evidence="2 3">Z 7.15</strain>
    </source>
</reference>
<sequence length="64" mass="7605">MASKQLESFREWFTPRRRRWAGGVLLMTWIVGLVAYPSSHWLYVMIPGVIFLFSAWPPEVHDKR</sequence>